<dbReference type="NCBIfam" id="TIGR00040">
    <property type="entry name" value="yfcE"/>
    <property type="match status" value="1"/>
</dbReference>
<feature type="domain" description="Calcineurin-like phosphoesterase" evidence="1">
    <location>
        <begin position="4"/>
        <end position="149"/>
    </location>
</feature>
<dbReference type="Pfam" id="PF12850">
    <property type="entry name" value="Metallophos_2"/>
    <property type="match status" value="1"/>
</dbReference>
<name>A0A3B0UBJ9_9ZZZZ</name>
<dbReference type="SUPFAM" id="SSF56300">
    <property type="entry name" value="Metallo-dependent phosphatases"/>
    <property type="match status" value="1"/>
</dbReference>
<accession>A0A3B0UBJ9</accession>
<organism evidence="2">
    <name type="scientific">hydrothermal vent metagenome</name>
    <dbReference type="NCBI Taxonomy" id="652676"/>
    <lineage>
        <taxon>unclassified sequences</taxon>
        <taxon>metagenomes</taxon>
        <taxon>ecological metagenomes</taxon>
    </lineage>
</organism>
<dbReference type="InterPro" id="IPR029052">
    <property type="entry name" value="Metallo-depent_PP-like"/>
</dbReference>
<dbReference type="AlphaFoldDB" id="A0A3B0UBJ9"/>
<dbReference type="InterPro" id="IPR024654">
    <property type="entry name" value="Calcineurin-like_PHP_lpxH"/>
</dbReference>
<proteinExistence type="predicted"/>
<sequence>MKTIGLISDTHGYLHPRIPEFFSGCDEIWHAGDIGGVEVIERLESIATVRAVYGNIDGGVLRKDFPEVAFFTVEGLKVLMMHIGGYPGRYTSQARGLILKYRPGLFISGHSHILKVIPDNKYGLLHINPGAAGNSGFHKSITMVRFVIEKTRPKDLEILDIDRHKKI</sequence>
<reference evidence="2" key="1">
    <citation type="submission" date="2018-06" db="EMBL/GenBank/DDBJ databases">
        <authorList>
            <person name="Zhirakovskaya E."/>
        </authorList>
    </citation>
    <scope>NUCLEOTIDE SEQUENCE</scope>
</reference>
<dbReference type="Gene3D" id="3.60.21.10">
    <property type="match status" value="1"/>
</dbReference>
<dbReference type="InterPro" id="IPR000979">
    <property type="entry name" value="Phosphodiesterase_MJ0936/Vps29"/>
</dbReference>
<gene>
    <name evidence="2" type="ORF">MNBD_BACTEROID07-2008</name>
</gene>
<evidence type="ECO:0000313" key="2">
    <source>
        <dbReference type="EMBL" id="VAW28371.1"/>
    </source>
</evidence>
<evidence type="ECO:0000259" key="1">
    <source>
        <dbReference type="Pfam" id="PF12850"/>
    </source>
</evidence>
<protein>
    <recommendedName>
        <fullName evidence="1">Calcineurin-like phosphoesterase domain-containing protein</fullName>
    </recommendedName>
</protein>
<dbReference type="EMBL" id="UOET01000229">
    <property type="protein sequence ID" value="VAW28371.1"/>
    <property type="molecule type" value="Genomic_DNA"/>
</dbReference>